<protein>
    <submittedName>
        <fullName evidence="2">Uncharacterized protein</fullName>
    </submittedName>
</protein>
<dbReference type="AlphaFoldDB" id="A0A2Z6ITE6"/>
<accession>A0A2Z6ITE6</accession>
<reference evidence="2" key="2">
    <citation type="submission" date="2018-06" db="EMBL/GenBank/DDBJ databases">
        <title>Genetic characterization of 2,4-dichlorophenoxyacetic acid degradative plasmids in agricultural soils of the Mekong delta, Vietnam.</title>
        <authorList>
            <person name="Nguyen T.P.O."/>
            <person name="De Mot R."/>
            <person name="Springael D."/>
        </authorList>
    </citation>
    <scope>NUCLEOTIDE SEQUENCE</scope>
    <source>
        <strain evidence="2">STW8_1</strain>
    </source>
</reference>
<keyword evidence="2" id="KW-0614">Plasmid</keyword>
<evidence type="ECO:0000256" key="1">
    <source>
        <dbReference type="SAM" id="MobiDB-lite"/>
    </source>
</evidence>
<dbReference type="EMBL" id="CCJH010000001">
    <property type="protein sequence ID" value="CDS90573.1"/>
    <property type="molecule type" value="Genomic_DNA"/>
</dbReference>
<name>A0A2Z6ITE6_9BURK</name>
<proteinExistence type="predicted"/>
<feature type="compositionally biased region" description="Polar residues" evidence="1">
    <location>
        <begin position="13"/>
        <end position="23"/>
    </location>
</feature>
<sequence>MAPQGYWNYPKGTEQTPTHAQETNMERQTKLVGITSACIDCVALGTIEGEKCLHLEVADIAGEPTHPQKRCVPTLHREPQKWEATIPVYKANRKVNEINGLPRPPPRQC</sequence>
<reference evidence="2" key="1">
    <citation type="submission" date="2014-04" db="EMBL/GenBank/DDBJ databases">
        <authorList>
            <person name="Xu Y.W."/>
            <person name="Yang Q."/>
        </authorList>
    </citation>
    <scope>NUCLEOTIDE SEQUENCE</scope>
    <source>
        <strain evidence="2">STW8_1</strain>
    </source>
</reference>
<evidence type="ECO:0000313" key="2">
    <source>
        <dbReference type="EMBL" id="CDS90573.1"/>
    </source>
</evidence>
<geneLocation type="plasmid" evidence="2">
    <name>pPO1</name>
</geneLocation>
<feature type="region of interest" description="Disordered" evidence="1">
    <location>
        <begin position="1"/>
        <end position="24"/>
    </location>
</feature>
<organism evidence="2">
    <name type="scientific">Cupriavidus sp. STW8_1</name>
    <dbReference type="NCBI Taxonomy" id="1503044"/>
    <lineage>
        <taxon>Bacteria</taxon>
        <taxon>Pseudomonadati</taxon>
        <taxon>Pseudomonadota</taxon>
        <taxon>Betaproteobacteria</taxon>
        <taxon>Burkholderiales</taxon>
        <taxon>Burkholderiaceae</taxon>
        <taxon>Cupriavidus</taxon>
    </lineage>
</organism>